<dbReference type="InterPro" id="IPR011545">
    <property type="entry name" value="DEAD/DEAH_box_helicase_dom"/>
</dbReference>
<name>A0A2M8KXS8_9BACT</name>
<dbReference type="GO" id="GO:0016787">
    <property type="term" value="F:hydrolase activity"/>
    <property type="evidence" value="ECO:0007669"/>
    <property type="project" value="UniProtKB-KW"/>
</dbReference>
<dbReference type="InterPro" id="IPR027417">
    <property type="entry name" value="P-loop_NTPase"/>
</dbReference>
<evidence type="ECO:0000256" key="4">
    <source>
        <dbReference type="ARBA" id="ARBA00022806"/>
    </source>
</evidence>
<keyword evidence="6" id="KW-0238">DNA-binding</keyword>
<evidence type="ECO:0000256" key="3">
    <source>
        <dbReference type="ARBA" id="ARBA00022801"/>
    </source>
</evidence>
<keyword evidence="5" id="KW-0067">ATP-binding</keyword>
<dbReference type="GO" id="GO:0003677">
    <property type="term" value="F:DNA binding"/>
    <property type="evidence" value="ECO:0007669"/>
    <property type="project" value="UniProtKB-KW"/>
</dbReference>
<keyword evidence="1" id="KW-0547">Nucleotide-binding</keyword>
<evidence type="ECO:0000256" key="8">
    <source>
        <dbReference type="ARBA" id="ARBA00049819"/>
    </source>
</evidence>
<organism evidence="11 12">
    <name type="scientific">Candidatus Ryanbacteria bacterium CG10_big_fil_rev_8_21_14_0_10_43_42</name>
    <dbReference type="NCBI Taxonomy" id="1974864"/>
    <lineage>
        <taxon>Bacteria</taxon>
        <taxon>Candidatus Ryaniibacteriota</taxon>
    </lineage>
</organism>
<evidence type="ECO:0000256" key="6">
    <source>
        <dbReference type="ARBA" id="ARBA00023125"/>
    </source>
</evidence>
<dbReference type="GO" id="GO:0003678">
    <property type="term" value="F:DNA helicase activity"/>
    <property type="evidence" value="ECO:0007669"/>
    <property type="project" value="TreeGrafter"/>
</dbReference>
<evidence type="ECO:0000256" key="5">
    <source>
        <dbReference type="ARBA" id="ARBA00022840"/>
    </source>
</evidence>
<evidence type="ECO:0000313" key="11">
    <source>
        <dbReference type="EMBL" id="PJE64730.1"/>
    </source>
</evidence>
<dbReference type="NCBIfam" id="NF008168">
    <property type="entry name" value="PRK10917.2-2"/>
    <property type="match status" value="1"/>
</dbReference>
<proteinExistence type="predicted"/>
<dbReference type="Proteomes" id="UP000229098">
    <property type="component" value="Unassembled WGS sequence"/>
</dbReference>
<gene>
    <name evidence="11" type="ORF">COU90_00460</name>
</gene>
<dbReference type="Pfam" id="PF19833">
    <property type="entry name" value="RecG_dom3_C"/>
    <property type="match status" value="1"/>
</dbReference>
<feature type="domain" description="Helicase ATP-binding" evidence="9">
    <location>
        <begin position="323"/>
        <end position="496"/>
    </location>
</feature>
<reference evidence="12" key="1">
    <citation type="submission" date="2017-09" db="EMBL/GenBank/DDBJ databases">
        <title>Depth-based differentiation of microbial function through sediment-hosted aquifers and enrichment of novel symbionts in the deep terrestrial subsurface.</title>
        <authorList>
            <person name="Probst A.J."/>
            <person name="Ladd B."/>
            <person name="Jarett J.K."/>
            <person name="Geller-Mcgrath D.E."/>
            <person name="Sieber C.M.K."/>
            <person name="Emerson J.B."/>
            <person name="Anantharaman K."/>
            <person name="Thomas B.C."/>
            <person name="Malmstrom R."/>
            <person name="Stieglmeier M."/>
            <person name="Klingl A."/>
            <person name="Woyke T."/>
            <person name="Ryan C.M."/>
            <person name="Banfield J.F."/>
        </authorList>
    </citation>
    <scope>NUCLEOTIDE SEQUENCE [LARGE SCALE GENOMIC DNA]</scope>
</reference>
<keyword evidence="2" id="KW-0227">DNA damage</keyword>
<evidence type="ECO:0000256" key="1">
    <source>
        <dbReference type="ARBA" id="ARBA00022741"/>
    </source>
</evidence>
<dbReference type="SUPFAM" id="SSF52540">
    <property type="entry name" value="P-loop containing nucleoside triphosphate hydrolases"/>
    <property type="match status" value="2"/>
</dbReference>
<dbReference type="Gene3D" id="2.40.50.140">
    <property type="entry name" value="Nucleic acid-binding proteins"/>
    <property type="match status" value="1"/>
</dbReference>
<evidence type="ECO:0000256" key="2">
    <source>
        <dbReference type="ARBA" id="ARBA00022763"/>
    </source>
</evidence>
<dbReference type="SUPFAM" id="SSF50249">
    <property type="entry name" value="Nucleic acid-binding proteins"/>
    <property type="match status" value="1"/>
</dbReference>
<dbReference type="PROSITE" id="PS51192">
    <property type="entry name" value="HELICASE_ATP_BIND_1"/>
    <property type="match status" value="1"/>
</dbReference>
<dbReference type="AlphaFoldDB" id="A0A2M8KXS8"/>
<dbReference type="Gene3D" id="3.40.50.300">
    <property type="entry name" value="P-loop containing nucleotide triphosphate hydrolases"/>
    <property type="match status" value="2"/>
</dbReference>
<keyword evidence="3" id="KW-0378">Hydrolase</keyword>
<evidence type="ECO:0000256" key="7">
    <source>
        <dbReference type="ARBA" id="ARBA00023204"/>
    </source>
</evidence>
<dbReference type="InterPro" id="IPR012340">
    <property type="entry name" value="NA-bd_OB-fold"/>
</dbReference>
<dbReference type="InterPro" id="IPR045562">
    <property type="entry name" value="RecG_dom3_C"/>
</dbReference>
<evidence type="ECO:0000313" key="12">
    <source>
        <dbReference type="Proteomes" id="UP000229098"/>
    </source>
</evidence>
<dbReference type="GO" id="GO:0005524">
    <property type="term" value="F:ATP binding"/>
    <property type="evidence" value="ECO:0007669"/>
    <property type="project" value="UniProtKB-KW"/>
</dbReference>
<dbReference type="InterPro" id="IPR001650">
    <property type="entry name" value="Helicase_C-like"/>
</dbReference>
<dbReference type="GO" id="GO:0006281">
    <property type="term" value="P:DNA repair"/>
    <property type="evidence" value="ECO:0007669"/>
    <property type="project" value="UniProtKB-KW"/>
</dbReference>
<evidence type="ECO:0000259" key="9">
    <source>
        <dbReference type="PROSITE" id="PS51192"/>
    </source>
</evidence>
<dbReference type="InterPro" id="IPR014001">
    <property type="entry name" value="Helicase_ATP-bd"/>
</dbReference>
<dbReference type="PROSITE" id="PS51194">
    <property type="entry name" value="HELICASE_CTER"/>
    <property type="match status" value="1"/>
</dbReference>
<dbReference type="InterPro" id="IPR047112">
    <property type="entry name" value="RecG/Mfd"/>
</dbReference>
<dbReference type="SMART" id="SM00490">
    <property type="entry name" value="HELICc"/>
    <property type="match status" value="1"/>
</dbReference>
<dbReference type="Pfam" id="PF00270">
    <property type="entry name" value="DEAD"/>
    <property type="match status" value="1"/>
</dbReference>
<feature type="domain" description="Helicase C-terminal" evidence="10">
    <location>
        <begin position="515"/>
        <end position="688"/>
    </location>
</feature>
<accession>A0A2M8KXS8</accession>
<dbReference type="SMART" id="SM00487">
    <property type="entry name" value="DEXDc"/>
    <property type="match status" value="1"/>
</dbReference>
<dbReference type="Pfam" id="PF00271">
    <property type="entry name" value="Helicase_C"/>
    <property type="match status" value="1"/>
</dbReference>
<dbReference type="PANTHER" id="PTHR47964">
    <property type="entry name" value="ATP-DEPENDENT DNA HELICASE HOMOLOG RECG, CHLOROPLASTIC"/>
    <property type="match status" value="1"/>
</dbReference>
<dbReference type="EMBL" id="PFEF01000003">
    <property type="protein sequence ID" value="PJE64730.1"/>
    <property type="molecule type" value="Genomic_DNA"/>
</dbReference>
<dbReference type="InterPro" id="IPR033454">
    <property type="entry name" value="RecG_wedge"/>
</dbReference>
<protein>
    <recommendedName>
        <fullName evidence="8">Probable DNA 3'-5' helicase RecG</fullName>
    </recommendedName>
</protein>
<comment type="caution">
    <text evidence="11">The sequence shown here is derived from an EMBL/GenBank/DDBJ whole genome shotgun (WGS) entry which is preliminary data.</text>
</comment>
<dbReference type="Pfam" id="PF17191">
    <property type="entry name" value="RecG_wedge"/>
    <property type="match status" value="1"/>
</dbReference>
<dbReference type="PANTHER" id="PTHR47964:SF1">
    <property type="entry name" value="ATP-DEPENDENT DNA HELICASE HOMOLOG RECG, CHLOROPLASTIC"/>
    <property type="match status" value="1"/>
</dbReference>
<sequence>MTPIAPHGHGKSVAVRRNVIAKYNPCKSFTKKTSLGYMNSYDAPLDAVLHVSSAHKTAFKKAGIETVRDLLFFFPARYEDFSVRTSIKNLSAGVHTSIEGIIASITSKKAYPRRIPLVEIVVEDSSGKTRALWMNQPYIAKALVKGSIIHLSGTVKQNKKGELYMVNPVRNTSRAHTDEHTERIISYDDDTAEPLIPVYPPVRGVPARILPSYIQDILHLASELPDSIPASVRKTYNLPEIKNALFHIHKPSTMAWADAARKRFAFDEMFAIQLHRVRMRTNLSTQKSFTIPFSETPITDIETRIAFPLTGAQKRAGKHILKDFSLSHPMARLLEGDVGSGKTLVAIIAARAVTAAGGQTAYLAPTEILARQHLREFCKHPFSGRIGLITSSECRVFPSKARPTESVRISRAQLLVWVADGTVSVLIGTHALIQKDVLFKCLALLIVDEQHRFGIEQRNRLVRMQEKQPHLLSMTATPIPRTLALTLYGDLDISLLDEMPPGRKPPETHIIPPEKRESAYEFIRNTIKDGGQAFVIYPKIGLQSEEHTKPDKPISEISASMKAVVEEHKRLKEDIFPEFTVGMLHGKLKPREKEDVIAQFRAGDIHILVSTSVIEVGIDIPNASIMMIEGAERFGLATLHQFRGRVGRGGQKSYCFIFTDSKTPKTLERLQALTKAKNGFELAEYDLSFRGPGELSGSSQWGISDIGMEALRNIKMVEAARTEAEKLLLSDPKLAAHPILKERVEKLEKQSLHFE</sequence>
<dbReference type="CDD" id="cd04488">
    <property type="entry name" value="RecG_wedge_OBF"/>
    <property type="match status" value="1"/>
</dbReference>
<keyword evidence="4 11" id="KW-0347">Helicase</keyword>
<evidence type="ECO:0000259" key="10">
    <source>
        <dbReference type="PROSITE" id="PS51194"/>
    </source>
</evidence>
<keyword evidence="7" id="KW-0234">DNA repair</keyword>